<dbReference type="Proteomes" id="UP001175001">
    <property type="component" value="Unassembled WGS sequence"/>
</dbReference>
<accession>A0AA40CI63</accession>
<name>A0AA40CI63_9PEZI</name>
<organism evidence="2 3">
    <name type="scientific">Lasiodiplodia hormozganensis</name>
    <dbReference type="NCBI Taxonomy" id="869390"/>
    <lineage>
        <taxon>Eukaryota</taxon>
        <taxon>Fungi</taxon>
        <taxon>Dikarya</taxon>
        <taxon>Ascomycota</taxon>
        <taxon>Pezizomycotina</taxon>
        <taxon>Dothideomycetes</taxon>
        <taxon>Dothideomycetes incertae sedis</taxon>
        <taxon>Botryosphaeriales</taxon>
        <taxon>Botryosphaeriaceae</taxon>
        <taxon>Lasiodiplodia</taxon>
    </lineage>
</organism>
<protein>
    <submittedName>
        <fullName evidence="2">Uncharacterized protein</fullName>
    </submittedName>
</protein>
<evidence type="ECO:0000313" key="2">
    <source>
        <dbReference type="EMBL" id="KAK0638423.1"/>
    </source>
</evidence>
<comment type="caution">
    <text evidence="2">The sequence shown here is derived from an EMBL/GenBank/DDBJ whole genome shotgun (WGS) entry which is preliminary data.</text>
</comment>
<sequence length="111" mass="12210">MTRYLLQPLPIVDFVESAAEEEPEGEYEVAQNKGTEPVADTKAKQVDPNDVAPVDDVADEIGAQAAQNKHTKTKESEEPQLFTTVWLWLRVIGVGAEDEALDKVGDIDTDE</sequence>
<evidence type="ECO:0000256" key="1">
    <source>
        <dbReference type="SAM" id="MobiDB-lite"/>
    </source>
</evidence>
<feature type="compositionally biased region" description="Acidic residues" evidence="1">
    <location>
        <begin position="18"/>
        <end position="27"/>
    </location>
</feature>
<reference evidence="2" key="1">
    <citation type="submission" date="2023-06" db="EMBL/GenBank/DDBJ databases">
        <title>Multi-omics analyses reveal the molecular pathogenesis toolkit of Lasiodiplodia hormozganensis, a cross-kingdom pathogen.</title>
        <authorList>
            <person name="Felix C."/>
            <person name="Meneses R."/>
            <person name="Goncalves M.F.M."/>
            <person name="Tilleman L."/>
            <person name="Duarte A.S."/>
            <person name="Jorrin-Novo J.V."/>
            <person name="Van De Peer Y."/>
            <person name="Deforce D."/>
            <person name="Van Nieuwerburgh F."/>
            <person name="Esteves A.C."/>
            <person name="Alves A."/>
        </authorList>
    </citation>
    <scope>NUCLEOTIDE SEQUENCE</scope>
    <source>
        <strain evidence="2">CBS 339.90</strain>
    </source>
</reference>
<evidence type="ECO:0000313" key="3">
    <source>
        <dbReference type="Proteomes" id="UP001175001"/>
    </source>
</evidence>
<gene>
    <name evidence="2" type="ORF">DIS24_g9845</name>
</gene>
<keyword evidence="3" id="KW-1185">Reference proteome</keyword>
<dbReference type="AlphaFoldDB" id="A0AA40CI63"/>
<proteinExistence type="predicted"/>
<feature type="region of interest" description="Disordered" evidence="1">
    <location>
        <begin position="17"/>
        <end position="49"/>
    </location>
</feature>
<dbReference type="EMBL" id="JAUJDW010000093">
    <property type="protein sequence ID" value="KAK0638423.1"/>
    <property type="molecule type" value="Genomic_DNA"/>
</dbReference>